<evidence type="ECO:0000256" key="1">
    <source>
        <dbReference type="PROSITE-ProRule" id="PRU00339"/>
    </source>
</evidence>
<dbReference type="AlphaFoldDB" id="A0A0S1AW49"/>
<dbReference type="Gene3D" id="1.25.40.10">
    <property type="entry name" value="Tetratricopeptide repeat domain"/>
    <property type="match status" value="1"/>
</dbReference>
<reference evidence="4 5" key="1">
    <citation type="journal article" date="2015" name="Genome Announc.">
        <title>Complete Genome Sequencing of Stenotrophomonas acidaminiphila ZAC14D2_NAIMI4_2, a Multidrug-Resistant Strain Isolated from Sediments of a Polluted River in Mexico, Uncovers New Antibiotic Resistance Genes and a Novel Class-II Lasso Peptide Biosynthesis Gene Cluster.</title>
        <authorList>
            <person name="Vinuesa P."/>
            <person name="Ochoa-Sanchez L.E."/>
        </authorList>
    </citation>
    <scope>NUCLEOTIDE SEQUENCE [LARGE SCALE GENOMIC DNA]</scope>
    <source>
        <strain evidence="4 5">ZAC14D2_NAIMI4_2</strain>
    </source>
</reference>
<dbReference type="PANTHER" id="PTHR46825:SF9">
    <property type="entry name" value="BETA-LACTAMASE-RELATED DOMAIN-CONTAINING PROTEIN"/>
    <property type="match status" value="1"/>
</dbReference>
<feature type="chain" id="PRO_5006588366" evidence="2">
    <location>
        <begin position="22"/>
        <end position="493"/>
    </location>
</feature>
<dbReference type="KEGG" id="sacz:AOT14_05550"/>
<accession>A0A0S1AW49</accession>
<dbReference type="GO" id="GO:0016787">
    <property type="term" value="F:hydrolase activity"/>
    <property type="evidence" value="ECO:0007669"/>
    <property type="project" value="UniProtKB-KW"/>
</dbReference>
<dbReference type="Gene3D" id="3.40.710.10">
    <property type="entry name" value="DD-peptidase/beta-lactamase superfamily"/>
    <property type="match status" value="1"/>
</dbReference>
<dbReference type="InterPro" id="IPR012338">
    <property type="entry name" value="Beta-lactam/transpept-like"/>
</dbReference>
<feature type="domain" description="Beta-lactamase-related" evidence="3">
    <location>
        <begin position="30"/>
        <end position="332"/>
    </location>
</feature>
<dbReference type="SUPFAM" id="SSF48452">
    <property type="entry name" value="TPR-like"/>
    <property type="match status" value="1"/>
</dbReference>
<keyword evidence="2" id="KW-0732">Signal</keyword>
<keyword evidence="1" id="KW-0802">TPR repeat</keyword>
<gene>
    <name evidence="4" type="ORF">AOT14_05550</name>
</gene>
<protein>
    <submittedName>
        <fullName evidence="4">Serine hydrolase</fullName>
    </submittedName>
</protein>
<evidence type="ECO:0000313" key="5">
    <source>
        <dbReference type="Proteomes" id="UP000061010"/>
    </source>
</evidence>
<dbReference type="PATRIC" id="fig|128780.6.peg.565"/>
<dbReference type="EMBL" id="CP012900">
    <property type="protein sequence ID" value="ALJ27000.1"/>
    <property type="molecule type" value="Genomic_DNA"/>
</dbReference>
<dbReference type="InterPro" id="IPR001466">
    <property type="entry name" value="Beta-lactam-related"/>
</dbReference>
<dbReference type="InterPro" id="IPR019734">
    <property type="entry name" value="TPR_rpt"/>
</dbReference>
<dbReference type="Pfam" id="PF00144">
    <property type="entry name" value="Beta-lactamase"/>
    <property type="match status" value="1"/>
</dbReference>
<evidence type="ECO:0000259" key="3">
    <source>
        <dbReference type="Pfam" id="PF00144"/>
    </source>
</evidence>
<organism evidence="4 5">
    <name type="scientific">Stenotrophomonas acidaminiphila</name>
    <dbReference type="NCBI Taxonomy" id="128780"/>
    <lineage>
        <taxon>Bacteria</taxon>
        <taxon>Pseudomonadati</taxon>
        <taxon>Pseudomonadota</taxon>
        <taxon>Gammaproteobacteria</taxon>
        <taxon>Lysobacterales</taxon>
        <taxon>Lysobacteraceae</taxon>
        <taxon>Stenotrophomonas</taxon>
    </lineage>
</organism>
<evidence type="ECO:0000256" key="2">
    <source>
        <dbReference type="SAM" id="SignalP"/>
    </source>
</evidence>
<feature type="repeat" description="TPR" evidence="1">
    <location>
        <begin position="439"/>
        <end position="472"/>
    </location>
</feature>
<dbReference type="OrthoDB" id="9799367at2"/>
<dbReference type="Proteomes" id="UP000061010">
    <property type="component" value="Chromosome"/>
</dbReference>
<name>A0A0S1AW49_9GAMM</name>
<feature type="signal peptide" evidence="2">
    <location>
        <begin position="1"/>
        <end position="21"/>
    </location>
</feature>
<dbReference type="Pfam" id="PF13432">
    <property type="entry name" value="TPR_16"/>
    <property type="match status" value="1"/>
</dbReference>
<dbReference type="SMART" id="SM00028">
    <property type="entry name" value="TPR"/>
    <property type="match status" value="2"/>
</dbReference>
<dbReference type="InterPro" id="IPR050491">
    <property type="entry name" value="AmpC-like"/>
</dbReference>
<proteinExistence type="predicted"/>
<dbReference type="PROSITE" id="PS50005">
    <property type="entry name" value="TPR"/>
    <property type="match status" value="1"/>
</dbReference>
<dbReference type="PROSITE" id="PS50293">
    <property type="entry name" value="TPR_REGION"/>
    <property type="match status" value="1"/>
</dbReference>
<keyword evidence="4" id="KW-0378">Hydrolase</keyword>
<keyword evidence="5" id="KW-1185">Reference proteome</keyword>
<dbReference type="PANTHER" id="PTHR46825">
    <property type="entry name" value="D-ALANYL-D-ALANINE-CARBOXYPEPTIDASE/ENDOPEPTIDASE AMPH"/>
    <property type="match status" value="1"/>
</dbReference>
<dbReference type="SUPFAM" id="SSF56601">
    <property type="entry name" value="beta-lactamase/transpeptidase-like"/>
    <property type="match status" value="1"/>
</dbReference>
<evidence type="ECO:0000313" key="4">
    <source>
        <dbReference type="EMBL" id="ALJ27000.1"/>
    </source>
</evidence>
<sequence precursor="true">MRPIARVCGFVLLTCSAVALAKQPPTADELRRLVDSYADHRGFNGTVLVARGDQVLLRAAYGQANVEWATPNRVEGRYRVGSLSKPLVATLTMQLVQQGTLRLDGTLGEYLPALYAGTPAAKVTVAQLLSHTSGLADVPGRYTDPWWQTAARRSYAPMDFAREWIKPTLLENPGQQWRYNNNGFFLLGLLIEQATGQPLADNLQERIFAPAGMAASGVFNGSSVLERLAEGYTRTAEGTLVQPQWIDPSVSFAAAGIYTTVDDLYRFDRALYGERLLSHDTRRQMLTAQASHYGFGWNVDDWTLPDGARLQVVSHTGSVPGYQSYYLRSESHEDCVIILDNFWQGALVVTMGQDLMEVLNGKPMQPAKRSLDDLLTPIAYRQGPKAMTADYEGLGVRRDDYDHSERALNALGYTFLRAGRKDEAVSVFEWGVAAYPGSANTHDSLGEAYRAAGRLDEARQSYRTALKLDPASRSARAALEAMGTDKQPGGSSD</sequence>
<dbReference type="InterPro" id="IPR011990">
    <property type="entry name" value="TPR-like_helical_dom_sf"/>
</dbReference>